<dbReference type="EMBL" id="RDBE01000010">
    <property type="protein sequence ID" value="RLV47718.1"/>
    <property type="molecule type" value="Genomic_DNA"/>
</dbReference>
<comment type="caution">
    <text evidence="1">The sequence shown here is derived from an EMBL/GenBank/DDBJ whole genome shotgun (WGS) entry which is preliminary data.</text>
</comment>
<reference evidence="1 2" key="1">
    <citation type="submission" date="2018-10" db="EMBL/GenBank/DDBJ databases">
        <title>Marmoricola sp. 4Q3S-7 whole genome shotgun sequence.</title>
        <authorList>
            <person name="Li F."/>
        </authorList>
    </citation>
    <scope>NUCLEOTIDE SEQUENCE [LARGE SCALE GENOMIC DNA]</scope>
    <source>
        <strain evidence="1 2">4Q3S-7</strain>
    </source>
</reference>
<dbReference type="InterPro" id="IPR048868">
    <property type="entry name" value="OGG-like_put"/>
</dbReference>
<evidence type="ECO:0000313" key="1">
    <source>
        <dbReference type="EMBL" id="RLV47718.1"/>
    </source>
</evidence>
<accession>A0A3L8P022</accession>
<dbReference type="Pfam" id="PF21790">
    <property type="entry name" value="OGG"/>
    <property type="match status" value="1"/>
</dbReference>
<proteinExistence type="predicted"/>
<sequence>MLSADPLTQVHARDLPSQDKVDRQFVRISAAWWERHLVEHGFAPLTLTVRDGHRGLDRSDLFAIARDATHDPLPLLWAAIAWGAGSHRRLCLQRIRSVAEDPARARRLLSEAASASTADPEGAYRALAPDSRPAIRYLGAAFFTKFLYFAGAGDQAHPCVILDSNVAFGLRSLGETGWPTSGWSASRYGELTTRLRQVAAHLDTAERPVRPDQVEYWLFQIGKQGLRPAVAGAGVHPARV</sequence>
<dbReference type="AlphaFoldDB" id="A0A3L8P022"/>
<name>A0A3L8P022_9ACTN</name>
<dbReference type="RefSeq" id="WP_121807225.1">
    <property type="nucleotide sequence ID" value="NZ_RDBE01000010.1"/>
</dbReference>
<dbReference type="OrthoDB" id="4077754at2"/>
<evidence type="ECO:0000313" key="2">
    <source>
        <dbReference type="Proteomes" id="UP000281708"/>
    </source>
</evidence>
<protein>
    <submittedName>
        <fullName evidence="1">Uncharacterized protein</fullName>
    </submittedName>
</protein>
<dbReference type="Proteomes" id="UP000281708">
    <property type="component" value="Unassembled WGS sequence"/>
</dbReference>
<gene>
    <name evidence="1" type="ORF">D9V37_16350</name>
</gene>
<organism evidence="1 2">
    <name type="scientific">Nocardioides mangrovicus</name>
    <dbReference type="NCBI Taxonomy" id="2478913"/>
    <lineage>
        <taxon>Bacteria</taxon>
        <taxon>Bacillati</taxon>
        <taxon>Actinomycetota</taxon>
        <taxon>Actinomycetes</taxon>
        <taxon>Propionibacteriales</taxon>
        <taxon>Nocardioidaceae</taxon>
        <taxon>Nocardioides</taxon>
    </lineage>
</organism>
<keyword evidence="2" id="KW-1185">Reference proteome</keyword>